<feature type="coiled-coil region" evidence="1">
    <location>
        <begin position="618"/>
        <end position="681"/>
    </location>
</feature>
<gene>
    <name evidence="4" type="ORF">P8C59_006828</name>
</gene>
<feature type="compositionally biased region" description="Polar residues" evidence="2">
    <location>
        <begin position="587"/>
        <end position="596"/>
    </location>
</feature>
<reference evidence="4" key="1">
    <citation type="journal article" date="2023" name="Mol. Plant Microbe Interact.">
        <title>Elucidating the Obligate Nature and Biological Capacity of an Invasive Fungal Corn Pathogen.</title>
        <authorList>
            <person name="MacCready J.S."/>
            <person name="Roggenkamp E.M."/>
            <person name="Gdanetz K."/>
            <person name="Chilvers M.I."/>
        </authorList>
    </citation>
    <scope>NUCLEOTIDE SEQUENCE</scope>
    <source>
        <strain evidence="4">PM02</strain>
    </source>
</reference>
<feature type="region of interest" description="Disordered" evidence="2">
    <location>
        <begin position="249"/>
        <end position="277"/>
    </location>
</feature>
<dbReference type="InterPro" id="IPR001810">
    <property type="entry name" value="F-box_dom"/>
</dbReference>
<keyword evidence="5" id="KW-1185">Reference proteome</keyword>
<evidence type="ECO:0000256" key="1">
    <source>
        <dbReference type="SAM" id="Coils"/>
    </source>
</evidence>
<dbReference type="SUPFAM" id="SSF81383">
    <property type="entry name" value="F-box domain"/>
    <property type="match status" value="1"/>
</dbReference>
<feature type="compositionally biased region" description="Acidic residues" evidence="2">
    <location>
        <begin position="334"/>
        <end position="344"/>
    </location>
</feature>
<feature type="compositionally biased region" description="Low complexity" evidence="2">
    <location>
        <begin position="257"/>
        <end position="272"/>
    </location>
</feature>
<feature type="compositionally biased region" description="Basic and acidic residues" evidence="2">
    <location>
        <begin position="518"/>
        <end position="529"/>
    </location>
</feature>
<keyword evidence="1" id="KW-0175">Coiled coil</keyword>
<feature type="region of interest" description="Disordered" evidence="2">
    <location>
        <begin position="322"/>
        <end position="371"/>
    </location>
</feature>
<feature type="region of interest" description="Disordered" evidence="2">
    <location>
        <begin position="1"/>
        <end position="28"/>
    </location>
</feature>
<evidence type="ECO:0000259" key="3">
    <source>
        <dbReference type="PROSITE" id="PS50181"/>
    </source>
</evidence>
<accession>A0AAD9I900</accession>
<feature type="compositionally biased region" description="Basic and acidic residues" evidence="2">
    <location>
        <begin position="396"/>
        <end position="408"/>
    </location>
</feature>
<dbReference type="PROSITE" id="PS50181">
    <property type="entry name" value="FBOX"/>
    <property type="match status" value="1"/>
</dbReference>
<feature type="region of interest" description="Disordered" evidence="2">
    <location>
        <begin position="459"/>
        <end position="542"/>
    </location>
</feature>
<feature type="region of interest" description="Disordered" evidence="2">
    <location>
        <begin position="572"/>
        <end position="596"/>
    </location>
</feature>
<sequence>MASTDTAEAPTPTPNLTPTVAPTPSSDPKKLVDLPIETQKAIIEYCGNSDLICLSLVSRHFRDLAAAQLYRVFHIVFPDEDDPDYDSPIDGLAAGLDTFVTSDYDYARHLRDLSLDTLIAGDKAEMVYKPYLYNASCGKFMNTLLLMTLRKAKSLESFRWNIRVELSRPVYRAMHQIDSLRHLHVRLQAGPSLYETPPALPFSSAPASTSLVSAAPPLHDAAPPSPPPAAIVMPSTASSGFYVNVTSTSSPPPPVLKSASRSKSANKSSVSKEPPTLSGFKDLQTLAVLDIDTLDVVTELKSCVRNSAGTLHKLKLSFSDALGRQARKPPPAIDPDDSDQDDDFQVVPLPASSSFNDDASEPAKVFRAQEERKNQESVLGRIFDVEPYVVRKSSRKTSEKKKEAKEPSSTDPGEDFIAAIKDISTKLVNSVNGNSNPSQAQQEILDTIAKAATLYVAANAEAKQSSGKKGAKKGKKGKDEEPDSDAGSRSSSNPTPVEESKAEDQSIDDSAGSATELFADKAVKRRDSQTDLSPDDIDIEEPEEQLVIDHQEPTATELAILKELAILQSQTLGTPEPWPSKVESAPGKSTSASTPSVDKAMANLAVQRDNFMILVEKLEACELRANRLKKEIKQLRSDNSPGALQRLLEAEKQMISSVHTIESLRSELNTVDAEIDDAEKQIPPAEGADVDEVGKQRVTDYLRTTRGMAVRSLHIYLIPVKASVLSRALDLRVLERLTLLNVGTQAPIWTLLHKENAESPLPLRKIFTDNVSQPFLNFVSQLPALHDFFILERMEKYKPESFAPKTTMTIDHIRRLVFKKHMATLKRVMVKNQNDTSWDFDERTVALVCRRGRQLEELACSMGIKTIHKFMQQLNGLVNLRALHIVQLRNDDTCVWVMRETRRFLIDNVSHHPDMKLEFVSIDEDKCEQILRPAKPVEKEKSLSKKAKGKQKAMGGHGGGHYGGLHHATHQFDSGNEMFPVIPPIDTWDVSSESEDEDDLDEPRIETTENVPFHEVYGIKIFEKEILGGRL</sequence>
<evidence type="ECO:0000313" key="5">
    <source>
        <dbReference type="Proteomes" id="UP001217918"/>
    </source>
</evidence>
<feature type="compositionally biased region" description="Acidic residues" evidence="2">
    <location>
        <begin position="533"/>
        <end position="542"/>
    </location>
</feature>
<evidence type="ECO:0000256" key="2">
    <source>
        <dbReference type="SAM" id="MobiDB-lite"/>
    </source>
</evidence>
<feature type="compositionally biased region" description="Polar residues" evidence="2">
    <location>
        <begin position="14"/>
        <end position="26"/>
    </location>
</feature>
<name>A0AAD9I900_9PEZI</name>
<dbReference type="EMBL" id="JAQQPM010000006">
    <property type="protein sequence ID" value="KAK2072477.1"/>
    <property type="molecule type" value="Genomic_DNA"/>
</dbReference>
<comment type="caution">
    <text evidence="4">The sequence shown here is derived from an EMBL/GenBank/DDBJ whole genome shotgun (WGS) entry which is preliminary data.</text>
</comment>
<protein>
    <recommendedName>
        <fullName evidence="3">F-box domain-containing protein</fullName>
    </recommendedName>
</protein>
<dbReference type="Pfam" id="PF00646">
    <property type="entry name" value="F-box"/>
    <property type="match status" value="1"/>
</dbReference>
<organism evidence="4 5">
    <name type="scientific">Phyllachora maydis</name>
    <dbReference type="NCBI Taxonomy" id="1825666"/>
    <lineage>
        <taxon>Eukaryota</taxon>
        <taxon>Fungi</taxon>
        <taxon>Dikarya</taxon>
        <taxon>Ascomycota</taxon>
        <taxon>Pezizomycotina</taxon>
        <taxon>Sordariomycetes</taxon>
        <taxon>Sordariomycetidae</taxon>
        <taxon>Phyllachorales</taxon>
        <taxon>Phyllachoraceae</taxon>
        <taxon>Phyllachora</taxon>
    </lineage>
</organism>
<feature type="domain" description="F-box" evidence="3">
    <location>
        <begin position="28"/>
        <end position="73"/>
    </location>
</feature>
<evidence type="ECO:0000313" key="4">
    <source>
        <dbReference type="EMBL" id="KAK2072477.1"/>
    </source>
</evidence>
<feature type="region of interest" description="Disordered" evidence="2">
    <location>
        <begin position="393"/>
        <end position="417"/>
    </location>
</feature>
<dbReference type="InterPro" id="IPR036047">
    <property type="entry name" value="F-box-like_dom_sf"/>
</dbReference>
<proteinExistence type="predicted"/>
<dbReference type="AlphaFoldDB" id="A0AAD9I900"/>
<dbReference type="Proteomes" id="UP001217918">
    <property type="component" value="Unassembled WGS sequence"/>
</dbReference>